<feature type="region of interest" description="Disordered" evidence="3">
    <location>
        <begin position="636"/>
        <end position="678"/>
    </location>
</feature>
<dbReference type="InterPro" id="IPR036529">
    <property type="entry name" value="KIX_dom_sf"/>
</dbReference>
<keyword evidence="5" id="KW-1185">Reference proteome</keyword>
<sequence>MDDNSDQKHGLDHTFRFNVTNTFLKRLIEWSRCSNDSHMKNKLKEISINFEAATYKKSTSKDEYLAMINNKLNQMLSKKFGGDVATSATENHQRQVVHSNQSVLKNQNVTSSLQQNQNWVQSTQTRNQMIQRQVGNYNQSVQQNLNVSSSLQHHQNSLPSTQPMNQMIQRQVVHSNQPVHQKLNAGSSVEQNHKFLPSTPHSMHPPRVPMPVPVPVPTTTWSTMQPRNAATMQPTSLNQLHHIRPMNEPVRPTDRMLNTGSYQQSSQLRTHLQDTIEHKSHLPNTLLYPQTSAVPRTQVACTTALSESSFLDAGTVSAPDRKLLMTQYYHTRTTYLPDLIKVQKRVEEALAKLQAQDVLDCEKAERLRGICRINEESIMFLQSPESDLNRLPTEHLRRRLDKVSEVTNSLKKMLTRNQAAKQVVVSNGLQNTPLSVQHSTIVTNPVNSSSSTMELEMFPFRSQSKTPVYSSPDPTLRRDVQTNNLNMKRNSEAMQQQQQQQQQPTDKDQPVNKQQVKKLRKLPKEKDFMDSMFISSPKITSRNASSRPPRGGPTPTKQSVLTSSTPMSQLKPSTVAVDIASIPVTPATADLASTPLTPCTAMPQLKSSTVAVDLASIPVTPSSIPNDDIRKQPAEFVSPNEEVGAVKDEDETTKVQEKSGDLGTSTSSLPIDESNPLPDSAITPFQRLLRLMHTVSDETLKSSVNDMYSAIQDMDELPEFDGYVENKPSRRLRYINAFPRESFPF</sequence>
<dbReference type="Gene3D" id="1.10.246.20">
    <property type="entry name" value="Coactivator CBP, KIX domain"/>
    <property type="match status" value="1"/>
</dbReference>
<dbReference type="RefSeq" id="XP_056690605.1">
    <property type="nucleotide sequence ID" value="XM_056834627.1"/>
</dbReference>
<reference evidence="5" key="1">
    <citation type="journal article" date="2021" name="Nat. Commun.">
        <title>Genomic analyses provide insights into spinach domestication and the genetic basis of agronomic traits.</title>
        <authorList>
            <person name="Cai X."/>
            <person name="Sun X."/>
            <person name="Xu C."/>
            <person name="Sun H."/>
            <person name="Wang X."/>
            <person name="Ge C."/>
            <person name="Zhang Z."/>
            <person name="Wang Q."/>
            <person name="Fei Z."/>
            <person name="Jiao C."/>
            <person name="Wang Q."/>
        </authorList>
    </citation>
    <scope>NUCLEOTIDE SEQUENCE [LARGE SCALE GENOMIC DNA]</scope>
    <source>
        <strain evidence="5">cv. Varoflay</strain>
    </source>
</reference>
<feature type="compositionally biased region" description="Polar residues" evidence="3">
    <location>
        <begin position="555"/>
        <end position="569"/>
    </location>
</feature>
<feature type="region of interest" description="Disordered" evidence="3">
    <location>
        <begin position="490"/>
        <end position="569"/>
    </location>
</feature>
<evidence type="ECO:0000259" key="4">
    <source>
        <dbReference type="Pfam" id="PF16987"/>
    </source>
</evidence>
<evidence type="ECO:0000313" key="5">
    <source>
        <dbReference type="Proteomes" id="UP000813463"/>
    </source>
</evidence>
<organism evidence="5 6">
    <name type="scientific">Spinacia oleracea</name>
    <name type="common">Spinach</name>
    <dbReference type="NCBI Taxonomy" id="3562"/>
    <lineage>
        <taxon>Eukaryota</taxon>
        <taxon>Viridiplantae</taxon>
        <taxon>Streptophyta</taxon>
        <taxon>Embryophyta</taxon>
        <taxon>Tracheophyta</taxon>
        <taxon>Spermatophyta</taxon>
        <taxon>Magnoliopsida</taxon>
        <taxon>eudicotyledons</taxon>
        <taxon>Gunneridae</taxon>
        <taxon>Pentapetalae</taxon>
        <taxon>Caryophyllales</taxon>
        <taxon>Chenopodiaceae</taxon>
        <taxon>Chenopodioideae</taxon>
        <taxon>Anserineae</taxon>
        <taxon>Spinacia</taxon>
    </lineage>
</organism>
<gene>
    <name evidence="6" type="primary">LOC130465776</name>
</gene>
<dbReference type="InterPro" id="IPR036546">
    <property type="entry name" value="MED15_KIX"/>
</dbReference>
<evidence type="ECO:0000256" key="3">
    <source>
        <dbReference type="SAM" id="MobiDB-lite"/>
    </source>
</evidence>
<dbReference type="Proteomes" id="UP000813463">
    <property type="component" value="Chromosome 1"/>
</dbReference>
<protein>
    <submittedName>
        <fullName evidence="6">Uncharacterized protein isoform X1</fullName>
    </submittedName>
</protein>
<accession>A0ABM3R4S0</accession>
<keyword evidence="2" id="KW-0539">Nucleus</keyword>
<name>A0ABM3R4S0_SPIOL</name>
<feature type="domain" description="Mediator complex subunit 15 KIX" evidence="4">
    <location>
        <begin position="7"/>
        <end position="78"/>
    </location>
</feature>
<evidence type="ECO:0000256" key="2">
    <source>
        <dbReference type="ARBA" id="ARBA00023242"/>
    </source>
</evidence>
<feature type="compositionally biased region" description="Basic and acidic residues" evidence="3">
    <location>
        <begin position="644"/>
        <end position="660"/>
    </location>
</feature>
<evidence type="ECO:0000313" key="6">
    <source>
        <dbReference type="RefSeq" id="XP_056690605.1"/>
    </source>
</evidence>
<feature type="compositionally biased region" description="Polar residues" evidence="3">
    <location>
        <begin position="533"/>
        <end position="546"/>
    </location>
</feature>
<reference evidence="6" key="2">
    <citation type="submission" date="2025-08" db="UniProtKB">
        <authorList>
            <consortium name="RefSeq"/>
        </authorList>
    </citation>
    <scope>IDENTIFICATION</scope>
    <source>
        <tissue evidence="6">Leaf</tissue>
    </source>
</reference>
<comment type="subcellular location">
    <subcellularLocation>
        <location evidence="1">Nucleus</location>
    </subcellularLocation>
</comment>
<dbReference type="Pfam" id="PF16987">
    <property type="entry name" value="KIX_2"/>
    <property type="match status" value="1"/>
</dbReference>
<dbReference type="GeneID" id="130465776"/>
<evidence type="ECO:0000256" key="1">
    <source>
        <dbReference type="ARBA" id="ARBA00004123"/>
    </source>
</evidence>
<proteinExistence type="predicted"/>